<accession>Q8B592</accession>
<name>Q8B592_GVCF</name>
<dbReference type="InterPro" id="IPR006725">
    <property type="entry name" value="PIF2"/>
</dbReference>
<dbReference type="EMBL" id="AF538602">
    <property type="protein sequence ID" value="AAN77187.1"/>
    <property type="molecule type" value="Genomic_DNA"/>
</dbReference>
<reference evidence="1" key="1">
    <citation type="submission" date="2002-08" db="EMBL/GenBank/DDBJ databases">
        <title>Characterization of a 9 kb BamHI restriction fragment of Choristoneura fumiferana granulovirus (ChfuGV) genome.</title>
        <authorList>
            <person name="Rashidan K.K."/>
            <person name="Nassoury N."/>
            <person name="Guertin C."/>
        </authorList>
    </citation>
    <scope>NUCLEOTIDE SEQUENCE</scope>
</reference>
<organism evidence="1">
    <name type="scientific">Choristoneura fumiferana granulovirus</name>
    <name type="common">CfGV</name>
    <dbReference type="NCBI Taxonomy" id="56947"/>
    <lineage>
        <taxon>Viruses</taxon>
        <taxon>Viruses incertae sedis</taxon>
        <taxon>Naldaviricetes</taxon>
        <taxon>Lefavirales</taxon>
        <taxon>Baculoviridae</taxon>
        <taxon>Betabaculovirus</taxon>
        <taxon>Betabaculovirus chofumiferanae</taxon>
    </lineage>
</organism>
<evidence type="ECO:0000313" key="1">
    <source>
        <dbReference type="EMBL" id="AAN77187.1"/>
    </source>
</evidence>
<protein>
    <submittedName>
        <fullName evidence="1">Uncharacterized protein</fullName>
    </submittedName>
</protein>
<sequence>MRHNQMFLNPLNNIECLPNVCTSVQWVNRNVRPNFETGICDCGNVNTTRVQHIDENDNTSKCAAIINRLDTNRRAYSFRVECLSLDTPVNEYRVNKLLCPPDIFNQNTDFAFTFTLDGIIPLSGNGIHEPTTRLWEDTRSRIEWKNER</sequence>
<dbReference type="Pfam" id="PF04631">
    <property type="entry name" value="PIF2"/>
    <property type="match status" value="1"/>
</dbReference>
<proteinExistence type="predicted"/>
<organismHost>
    <name type="scientific">Choristoneura fumiferana</name>
    <name type="common">Spruce budworm moth</name>
    <name type="synonym">Archips fumiferana</name>
    <dbReference type="NCBI Taxonomy" id="7141"/>
</organismHost>